<dbReference type="PROSITE" id="PS51257">
    <property type="entry name" value="PROKAR_LIPOPROTEIN"/>
    <property type="match status" value="1"/>
</dbReference>
<dbReference type="NCBIfam" id="TIGR03523">
    <property type="entry name" value="GldN"/>
    <property type="match status" value="1"/>
</dbReference>
<dbReference type="Pfam" id="PF19841">
    <property type="entry name" value="GldN"/>
    <property type="match status" value="1"/>
</dbReference>
<name>H6RDZ9_9BACT</name>
<evidence type="ECO:0000313" key="2">
    <source>
        <dbReference type="EMBL" id="CCF99260.1"/>
    </source>
</evidence>
<protein>
    <submittedName>
        <fullName evidence="2">Gliding motility associated protein GldN</fullName>
    </submittedName>
</protein>
<proteinExistence type="predicted"/>
<accession>H6RDZ9</accession>
<reference evidence="2" key="2">
    <citation type="submission" date="2012-02" db="EMBL/GenBank/DDBJ databases">
        <authorList>
            <person name="Genoscope - CEA"/>
        </authorList>
    </citation>
    <scope>NUCLEOTIDE SEQUENCE</scope>
</reference>
<organism evidence="2">
    <name type="scientific">uncultured Flavobacteriia bacterium</name>
    <dbReference type="NCBI Taxonomy" id="212695"/>
    <lineage>
        <taxon>Bacteria</taxon>
        <taxon>Pseudomonadati</taxon>
        <taxon>Bacteroidota</taxon>
        <taxon>Flavobacteriia</taxon>
        <taxon>environmental samples</taxon>
    </lineage>
</organism>
<dbReference type="EMBL" id="FO117575">
    <property type="protein sequence ID" value="CCF99260.1"/>
    <property type="molecule type" value="Genomic_DNA"/>
</dbReference>
<evidence type="ECO:0000256" key="1">
    <source>
        <dbReference type="SAM" id="SignalP"/>
    </source>
</evidence>
<feature type="chain" id="PRO_5003605926" evidence="1">
    <location>
        <begin position="22"/>
        <end position="291"/>
    </location>
</feature>
<feature type="signal peptide" evidence="1">
    <location>
        <begin position="1"/>
        <end position="21"/>
    </location>
</feature>
<reference evidence="2" key="1">
    <citation type="journal article" date="2012" name="Environ. Microbiol.">
        <title>Genomic content of uncultured Bacteroidetes from contrasting oceanic provinces in the North Atlantic Ocean.</title>
        <authorList>
            <person name="Gomez-Pereira P.R."/>
            <person name="Schuler M."/>
            <person name="Fuchs B.M."/>
            <person name="Bennke C."/>
            <person name="Teeling H."/>
            <person name="Waldmann J."/>
            <person name="Richter M."/>
            <person name="Barbe V."/>
            <person name="Bataille E."/>
            <person name="Glockner F.O."/>
            <person name="Amann R."/>
        </authorList>
    </citation>
    <scope>NUCLEOTIDE SEQUENCE</scope>
</reference>
<sequence length="291" mass="34655">MKTINLFLTLLIVGCVTFLNAQKGAEEIITESSEPAEDRYVDDIVSKRLVVENTVLPYEPIREADIAWQKKVWRVLDTREKMNLPFRYPEKPLFNVFREMIENGDITVFEDEKFTTALTPEEVEKSLNRVDTSVIFDYDTYEEKVQVVKSEISWEDINRFRVKEIWFFDEESSRLRVRILGIAPERDVYDDETQEFKYSLPLFWIYYPEARNLLSKHRIFNENNDMAPMTWAALFESRFFSSVIYKSSNVLDLRVKDMFDASKENSNIDILLESKKIKAELFNFEHDFWTY</sequence>
<dbReference type="InterPro" id="IPR019847">
    <property type="entry name" value="Gliding_motility_assoc_GldN"/>
</dbReference>
<keyword evidence="1" id="KW-0732">Signal</keyword>
<dbReference type="AlphaFoldDB" id="H6RDZ9"/>
<gene>
    <name evidence="2" type="primary">gldN</name>
    <name evidence="2" type="ORF">VIS_S3AVA40006</name>
</gene>